<dbReference type="Proteomes" id="UP000654075">
    <property type="component" value="Unassembled WGS sequence"/>
</dbReference>
<dbReference type="OrthoDB" id="427950at2759"/>
<dbReference type="Gene3D" id="1.10.238.10">
    <property type="entry name" value="EF-hand"/>
    <property type="match status" value="1"/>
</dbReference>
<organism evidence="3 4">
    <name type="scientific">Polarella glacialis</name>
    <name type="common">Dinoflagellate</name>
    <dbReference type="NCBI Taxonomy" id="89957"/>
    <lineage>
        <taxon>Eukaryota</taxon>
        <taxon>Sar</taxon>
        <taxon>Alveolata</taxon>
        <taxon>Dinophyceae</taxon>
        <taxon>Suessiales</taxon>
        <taxon>Suessiaceae</taxon>
        <taxon>Polarella</taxon>
    </lineage>
</organism>
<dbReference type="PROSITE" id="PS50222">
    <property type="entry name" value="EF_HAND_2"/>
    <property type="match status" value="2"/>
</dbReference>
<proteinExistence type="predicted"/>
<dbReference type="InterPro" id="IPR018247">
    <property type="entry name" value="EF_Hand_1_Ca_BS"/>
</dbReference>
<evidence type="ECO:0000313" key="3">
    <source>
        <dbReference type="EMBL" id="CAE8631667.1"/>
    </source>
</evidence>
<reference evidence="3" key="1">
    <citation type="submission" date="2021-02" db="EMBL/GenBank/DDBJ databases">
        <authorList>
            <person name="Dougan E. K."/>
            <person name="Rhodes N."/>
            <person name="Thang M."/>
            <person name="Chan C."/>
        </authorList>
    </citation>
    <scope>NUCLEOTIDE SEQUENCE</scope>
</reference>
<dbReference type="GO" id="GO:0005509">
    <property type="term" value="F:calcium ion binding"/>
    <property type="evidence" value="ECO:0007669"/>
    <property type="project" value="InterPro"/>
</dbReference>
<feature type="domain" description="EF-hand" evidence="2">
    <location>
        <begin position="70"/>
        <end position="105"/>
    </location>
</feature>
<dbReference type="InterPro" id="IPR011992">
    <property type="entry name" value="EF-hand-dom_pair"/>
</dbReference>
<dbReference type="EMBL" id="CAJNNV010030180">
    <property type="protein sequence ID" value="CAE8631667.1"/>
    <property type="molecule type" value="Genomic_DNA"/>
</dbReference>
<comment type="caution">
    <text evidence="3">The sequence shown here is derived from an EMBL/GenBank/DDBJ whole genome shotgun (WGS) entry which is preliminary data.</text>
</comment>
<protein>
    <recommendedName>
        <fullName evidence="2">EF-hand domain-containing protein</fullName>
    </recommendedName>
</protein>
<keyword evidence="1" id="KW-0106">Calcium</keyword>
<dbReference type="InterPro" id="IPR002048">
    <property type="entry name" value="EF_hand_dom"/>
</dbReference>
<name>A0A813H1S6_POLGL</name>
<dbReference type="Pfam" id="PF13499">
    <property type="entry name" value="EF-hand_7"/>
    <property type="match status" value="1"/>
</dbReference>
<keyword evidence="4" id="KW-1185">Reference proteome</keyword>
<evidence type="ECO:0000259" key="2">
    <source>
        <dbReference type="PROSITE" id="PS50222"/>
    </source>
</evidence>
<dbReference type="CDD" id="cd00051">
    <property type="entry name" value="EFh"/>
    <property type="match status" value="1"/>
</dbReference>
<evidence type="ECO:0000313" key="4">
    <source>
        <dbReference type="Proteomes" id="UP000654075"/>
    </source>
</evidence>
<dbReference type="SMART" id="SM00054">
    <property type="entry name" value="EFh"/>
    <property type="match status" value="3"/>
</dbReference>
<gene>
    <name evidence="3" type="ORF">PGLA1383_LOCUS47697</name>
</gene>
<accession>A0A813H1S6</accession>
<dbReference type="PROSITE" id="PS00018">
    <property type="entry name" value="EF_HAND_1"/>
    <property type="match status" value="2"/>
</dbReference>
<dbReference type="SUPFAM" id="SSF47473">
    <property type="entry name" value="EF-hand"/>
    <property type="match status" value="1"/>
</dbReference>
<dbReference type="AlphaFoldDB" id="A0A813H1S6"/>
<feature type="domain" description="EF-hand" evidence="2">
    <location>
        <begin position="1"/>
        <end position="27"/>
    </location>
</feature>
<evidence type="ECO:0000256" key="1">
    <source>
        <dbReference type="ARBA" id="ARBA00022837"/>
    </source>
</evidence>
<sequence length="183" mass="20679">MDLIDENGSGALEMDEARSVLNMMGVHTEEAQDVLRIVFQDSKQASIQAMMDVLIGKNLRTVDELESMLSRIEMFQKAFRSVDVDGSGKIDLKEIFLLMDHLNVDRGLAAEVMSFMDDDGSGEVTWFEFIESITSDEFQAAFPSITLEALSLIPSCVDLNPLHRIAKQSWFYWFGESAWTFGY</sequence>